<organism evidence="1 2">
    <name type="scientific">Glycomyces buryatensis</name>
    <dbReference type="NCBI Taxonomy" id="2570927"/>
    <lineage>
        <taxon>Bacteria</taxon>
        <taxon>Bacillati</taxon>
        <taxon>Actinomycetota</taxon>
        <taxon>Actinomycetes</taxon>
        <taxon>Glycomycetales</taxon>
        <taxon>Glycomycetaceae</taxon>
        <taxon>Glycomyces</taxon>
    </lineage>
</organism>
<dbReference type="PANTHER" id="PTHR34613">
    <property type="entry name" value="SLL0800 PROTEIN"/>
    <property type="match status" value="1"/>
</dbReference>
<dbReference type="RefSeq" id="WP_136534714.1">
    <property type="nucleotide sequence ID" value="NZ_STGY01000044.1"/>
</dbReference>
<dbReference type="OrthoDB" id="3207839at2"/>
<accession>A0A4S8QL44</accession>
<name>A0A4S8QL44_9ACTN</name>
<proteinExistence type="predicted"/>
<dbReference type="Proteomes" id="UP000308760">
    <property type="component" value="Unassembled WGS sequence"/>
</dbReference>
<keyword evidence="2" id="KW-1185">Reference proteome</keyword>
<dbReference type="PANTHER" id="PTHR34613:SF1">
    <property type="entry name" value="SLL6017 PROTEIN"/>
    <property type="match status" value="1"/>
</dbReference>
<dbReference type="EMBL" id="STGY01000044">
    <property type="protein sequence ID" value="THV41444.1"/>
    <property type="molecule type" value="Genomic_DNA"/>
</dbReference>
<sequence>MTTHEHDTPLKLCRSRPDFAVELAGDLLGVPIPDHDEVVPYSESATDAQVRDLNCDNVVLCRAGRRNRLGIIVEVQRGTDSRKRFSWPAYQANIRHRIKAPVVLVVVCPGTAVASWARAPIETGHPDFILRPLVLGPDNYPRHTTVSGTGVLAERMVLGSLVHQHDSDIDPLLTAALKELSVLPEERATRYADYMLGQLEQRPRTILEAMMQNETYPYQSKLLLDREARGKAEGEAQGLSEALLDFVEARNLSISENQRRRIERCQDPGQLRAWIKKAATVPTVADIIE</sequence>
<gene>
    <name evidence="1" type="ORF">FAB82_11640</name>
</gene>
<reference evidence="2" key="1">
    <citation type="submission" date="2019-04" db="EMBL/GenBank/DDBJ databases">
        <title>Nocardioides xinjiangensis sp. nov.</title>
        <authorList>
            <person name="Liu S."/>
        </authorList>
    </citation>
    <scope>NUCLEOTIDE SEQUENCE [LARGE SCALE GENOMIC DNA]</scope>
    <source>
        <strain evidence="2">18</strain>
    </source>
</reference>
<dbReference type="AlphaFoldDB" id="A0A4S8QL44"/>
<protein>
    <submittedName>
        <fullName evidence="1">Uncharacterized protein</fullName>
    </submittedName>
</protein>
<comment type="caution">
    <text evidence="1">The sequence shown here is derived from an EMBL/GenBank/DDBJ whole genome shotgun (WGS) entry which is preliminary data.</text>
</comment>
<reference evidence="1 2" key="2">
    <citation type="submission" date="2019-05" db="EMBL/GenBank/DDBJ databases">
        <title>Glycomyces buryatensis sp. nov.</title>
        <authorList>
            <person name="Nikitina E."/>
        </authorList>
    </citation>
    <scope>NUCLEOTIDE SEQUENCE [LARGE SCALE GENOMIC DNA]</scope>
    <source>
        <strain evidence="1 2">18</strain>
    </source>
</reference>
<evidence type="ECO:0000313" key="2">
    <source>
        <dbReference type="Proteomes" id="UP000308760"/>
    </source>
</evidence>
<evidence type="ECO:0000313" key="1">
    <source>
        <dbReference type="EMBL" id="THV41444.1"/>
    </source>
</evidence>